<evidence type="ECO:0000256" key="4">
    <source>
        <dbReference type="SAM" id="MobiDB-lite"/>
    </source>
</evidence>
<organism evidence="7 8">
    <name type="scientific">Penicillium brasilianum</name>
    <dbReference type="NCBI Taxonomy" id="104259"/>
    <lineage>
        <taxon>Eukaryota</taxon>
        <taxon>Fungi</taxon>
        <taxon>Dikarya</taxon>
        <taxon>Ascomycota</taxon>
        <taxon>Pezizomycotina</taxon>
        <taxon>Eurotiomycetes</taxon>
        <taxon>Eurotiomycetidae</taxon>
        <taxon>Eurotiales</taxon>
        <taxon>Aspergillaceae</taxon>
        <taxon>Penicillium</taxon>
    </lineage>
</organism>
<comment type="cofactor">
    <cofactor evidence="1">
        <name>FMN</name>
        <dbReference type="ChEBI" id="CHEBI:58210"/>
    </cofactor>
</comment>
<keyword evidence="3" id="KW-0238">DNA-binding</keyword>
<evidence type="ECO:0000256" key="1">
    <source>
        <dbReference type="ARBA" id="ARBA00001917"/>
    </source>
</evidence>
<protein>
    <recommendedName>
        <fullName evidence="9">HTH CENPB-type domain-containing protein</fullName>
    </recommendedName>
</protein>
<dbReference type="Pfam" id="PF03221">
    <property type="entry name" value="HTH_Tnp_Tc5"/>
    <property type="match status" value="1"/>
</dbReference>
<dbReference type="InterPro" id="IPR037396">
    <property type="entry name" value="FMN_HAD"/>
</dbReference>
<dbReference type="CDD" id="cd12148">
    <property type="entry name" value="fungal_TF_MHR"/>
    <property type="match status" value="1"/>
</dbReference>
<evidence type="ECO:0000313" key="7">
    <source>
        <dbReference type="EMBL" id="OOQ89529.1"/>
    </source>
</evidence>
<dbReference type="EMBL" id="LJBN01000108">
    <property type="protein sequence ID" value="OOQ89529.1"/>
    <property type="molecule type" value="Genomic_DNA"/>
</dbReference>
<keyword evidence="2" id="KW-0560">Oxidoreductase</keyword>
<dbReference type="InterPro" id="IPR009057">
    <property type="entry name" value="Homeodomain-like_sf"/>
</dbReference>
<dbReference type="InterPro" id="IPR037458">
    <property type="entry name" value="L-MDH/L-LDH_FMN-bd"/>
</dbReference>
<dbReference type="InterPro" id="IPR013785">
    <property type="entry name" value="Aldolase_TIM"/>
</dbReference>
<evidence type="ECO:0000256" key="3">
    <source>
        <dbReference type="ARBA" id="ARBA00023125"/>
    </source>
</evidence>
<reference evidence="8" key="1">
    <citation type="submission" date="2015-09" db="EMBL/GenBank/DDBJ databases">
        <authorList>
            <person name="Fill T.P."/>
            <person name="Baretta J.F."/>
            <person name="de Almeida L.G."/>
            <person name="Rocha M."/>
            <person name="de Souza D.H."/>
            <person name="Malavazi I."/>
            <person name="Cerdeira L.T."/>
            <person name="Hong H."/>
            <person name="Samborskyy M."/>
            <person name="de Vasconcelos A.T."/>
            <person name="Leadlay P."/>
            <person name="Rodrigues-Filho E."/>
        </authorList>
    </citation>
    <scope>NUCLEOTIDE SEQUENCE [LARGE SCALE GENOMIC DNA]</scope>
    <source>
        <strain evidence="8">LaBioMMi 136</strain>
    </source>
</reference>
<dbReference type="PROSITE" id="PS51349">
    <property type="entry name" value="FMN_HYDROXY_ACID_DH_2"/>
    <property type="match status" value="1"/>
</dbReference>
<feature type="region of interest" description="Disordered" evidence="4">
    <location>
        <begin position="358"/>
        <end position="384"/>
    </location>
</feature>
<evidence type="ECO:0000259" key="5">
    <source>
        <dbReference type="PROSITE" id="PS51253"/>
    </source>
</evidence>
<dbReference type="InterPro" id="IPR000262">
    <property type="entry name" value="FMN-dep_DH"/>
</dbReference>
<feature type="compositionally biased region" description="Basic and acidic residues" evidence="4">
    <location>
        <begin position="483"/>
        <end position="495"/>
    </location>
</feature>
<dbReference type="Pfam" id="PF03184">
    <property type="entry name" value="DDE_1"/>
    <property type="match status" value="1"/>
</dbReference>
<evidence type="ECO:0000256" key="2">
    <source>
        <dbReference type="ARBA" id="ARBA00023002"/>
    </source>
</evidence>
<dbReference type="Gene3D" id="1.10.10.60">
    <property type="entry name" value="Homeodomain-like"/>
    <property type="match status" value="1"/>
</dbReference>
<feature type="domain" description="FMN hydroxy acid dehydrogenase" evidence="6">
    <location>
        <begin position="1225"/>
        <end position="1581"/>
    </location>
</feature>
<name>A0A1S9RVH6_PENBI</name>
<gene>
    <name evidence="7" type="ORF">PEBR_07915</name>
</gene>
<dbReference type="InterPro" id="IPR006600">
    <property type="entry name" value="HTH_CenpB_DNA-bd_dom"/>
</dbReference>
<dbReference type="PANTHER" id="PTHR10578">
    <property type="entry name" value="S -2-HYDROXY-ACID OXIDASE-RELATED"/>
    <property type="match status" value="1"/>
</dbReference>
<dbReference type="SUPFAM" id="SSF51395">
    <property type="entry name" value="FMN-linked oxidoreductases"/>
    <property type="match status" value="1"/>
</dbReference>
<dbReference type="InterPro" id="IPR008259">
    <property type="entry name" value="FMN_hydac_DH_AS"/>
</dbReference>
<comment type="caution">
    <text evidence="7">The sequence shown here is derived from an EMBL/GenBank/DDBJ whole genome shotgun (WGS) entry which is preliminary data.</text>
</comment>
<dbReference type="PROSITE" id="PS00557">
    <property type="entry name" value="FMN_HYDROXY_ACID_DH_1"/>
    <property type="match status" value="1"/>
</dbReference>
<sequence>MPPIRSESSHKLANQEGKILLALSDLKEGRISSIRAAAKLYVIPYTTLHARADGRVSRVDKRPSGHKLTQTEEDALAEWILSMDSRGAAPRPATVGEMANILLATRGSNPPPTVGVNWPSSFIKRRDELRSRFLRRYDYQRALNEDPKSIRQWFTTVQRTIDEKGIQPEDIYNFDETGFAMGLISSQKLVTRAEYYGRPRLLQPGNREWVTAIEAIYADGYSLPPCIVFKGKVAIVGWFNENLPKDWRIEVSANGWTTHEIGLRWLQKIFIPYTNSRVRGRFRLLILDGHVVKRAYGRFVSDLARRGYNHIDKHDFLVDYQHARLEAFQSTNPTIKNSFAASGLVPLDAERVLNKLNISLRTPTPPNSRPSSRSSEFTPQTPRTATQLFKQASMLKDLLKRRSNSPPSPSKEILDQMIKGFQLALHSSALLAEDNANLRMANEKMVKKRNRSTKKIPCEEGLTIEEAIQLATQLNQPEEDDGVDSHAEVELPSVDRRRKGQGKSSDVVSVDKVASVLIGLSSPHASPTAPAIPMETPSSVDRAAPVFSPHAKSVEHTVMEQELESYTSDRGGKGETSSLSFLYFLKRTIKGYIGSVPFTEAGVQQVTVDTQDSAVEGMAQPLSLDERCSLLDSYFEAANLFTANEVDELLSEGPISCQNILPQSSPSSGDVKAIFDLVFAIGAQIRGIGNDSQISTSYFLRARAAAFDGMLMSQTLDTVRLFTLLAFYTLGACNRNAASMFLGIAAKAAVILNLNATDIDQKIPEEEVRTSVQNLDILSSFIFGRPKSLPAVCPNLAEPAHFGTEGGRNSRPLFTAMVRACNLLDHIVDTLGKNNNILHIPTAEELLRRLRQWSRELPLHIRRFPVKCDPNATLQPSDRQALLGSLQISCVHYFAVMLITRPFLVAYLMSRLRGKAPDDLISDPDEASDTSIKNSKVSRLAQVCVSSAIEMVDTCVKAKNCGFTFRNLSILEAWIFGAGLVLGFSVFGGEPRNDIEDAFHGVQIILGDIALNSQQARLYHSILTSFADAIRKYRQRVAEERIHCVQHYMDRILIFEASSDENNANRQGLSSLHPGLEDGWSSLAATSQPQMAFDLADLPPSSLSDDSFGIGNNDWLGGRKSKTIVPGGAAGQSLAKLSMILQTSWTNIQEERVFYFNMPEMMQLKHLSRFTKPALLAGTLLKSMVSPERFIRCKAEFSFRQILGLVSTVKDEKESEVAAISERKVRLSSVISILDFEYAASQNLPSAAFACSEDEHAAKWNRDSWKMIRFRPRVLRPIDEVDISQSIFGIKFAAPFFICPAGGAKLAHSQADLCLTKAAGRHHILHWVCNNSHMSQEDMSDARAPDQITFWQIYARSDLDITTQEIQQAIKLGYKGFALTVDAVRAGKRERDLRVTYAQREKNSMRVEDDDEDEIFAGEPSVGRPAVEPSLDWISAMKWLRDITDMPIAIKGIQCWEDAVLCMEYGAHPWLSNHGGRQLDSAPSAIETLVSMRQHCPEVFEKCEVIVDGGITRGSDIVKALALGAKGVGLGRAFLYSVVFGEAGASKAIRILKNEIETTMALLGITSLNKLNNSYVCFSIIDLDPMIVSS</sequence>
<dbReference type="Pfam" id="PF01070">
    <property type="entry name" value="FMN_dh"/>
    <property type="match status" value="1"/>
</dbReference>
<feature type="region of interest" description="Disordered" evidence="4">
    <location>
        <begin position="476"/>
        <end position="506"/>
    </location>
</feature>
<feature type="domain" description="HTH CENPB-type" evidence="5">
    <location>
        <begin position="60"/>
        <end position="132"/>
    </location>
</feature>
<dbReference type="PROSITE" id="PS51253">
    <property type="entry name" value="HTH_CENPB"/>
    <property type="match status" value="1"/>
</dbReference>
<dbReference type="InterPro" id="IPR004875">
    <property type="entry name" value="DDE_SF_endonuclease_dom"/>
</dbReference>
<proteinExistence type="predicted"/>
<dbReference type="SUPFAM" id="SSF46689">
    <property type="entry name" value="Homeodomain-like"/>
    <property type="match status" value="1"/>
</dbReference>
<dbReference type="Proteomes" id="UP000190744">
    <property type="component" value="Unassembled WGS sequence"/>
</dbReference>
<evidence type="ECO:0008006" key="9">
    <source>
        <dbReference type="Google" id="ProtNLM"/>
    </source>
</evidence>
<feature type="region of interest" description="Disordered" evidence="4">
    <location>
        <begin position="523"/>
        <end position="542"/>
    </location>
</feature>
<evidence type="ECO:0000313" key="8">
    <source>
        <dbReference type="Proteomes" id="UP000190744"/>
    </source>
</evidence>
<dbReference type="Gene3D" id="3.20.20.70">
    <property type="entry name" value="Aldolase class I"/>
    <property type="match status" value="1"/>
</dbReference>
<dbReference type="GO" id="GO:0003677">
    <property type="term" value="F:DNA binding"/>
    <property type="evidence" value="ECO:0007669"/>
    <property type="project" value="UniProtKB-KW"/>
</dbReference>
<feature type="compositionally biased region" description="Low complexity" evidence="4">
    <location>
        <begin position="369"/>
        <end position="379"/>
    </location>
</feature>
<dbReference type="PANTHER" id="PTHR10578:SF104">
    <property type="entry name" value="CYTOCHROME B2, MITOCHONDRIAL-RELATED"/>
    <property type="match status" value="1"/>
</dbReference>
<dbReference type="CDD" id="cd02922">
    <property type="entry name" value="FCB2_FMN"/>
    <property type="match status" value="1"/>
</dbReference>
<dbReference type="GO" id="GO:0016491">
    <property type="term" value="F:oxidoreductase activity"/>
    <property type="evidence" value="ECO:0007669"/>
    <property type="project" value="UniProtKB-KW"/>
</dbReference>
<accession>A0A1S9RVH6</accession>
<evidence type="ECO:0000259" key="6">
    <source>
        <dbReference type="PROSITE" id="PS51349"/>
    </source>
</evidence>